<dbReference type="Proteomes" id="UP000249524">
    <property type="component" value="Unassembled WGS sequence"/>
</dbReference>
<keyword evidence="1" id="KW-1133">Transmembrane helix</keyword>
<proteinExistence type="predicted"/>
<keyword evidence="3" id="KW-1185">Reference proteome</keyword>
<keyword evidence="1" id="KW-0472">Membrane</keyword>
<dbReference type="EMBL" id="QFYS01000002">
    <property type="protein sequence ID" value="RAK67557.1"/>
    <property type="molecule type" value="Genomic_DNA"/>
</dbReference>
<comment type="caution">
    <text evidence="2">The sequence shown here is derived from an EMBL/GenBank/DDBJ whole genome shotgun (WGS) entry which is preliminary data.</text>
</comment>
<feature type="transmembrane region" description="Helical" evidence="1">
    <location>
        <begin position="119"/>
        <end position="141"/>
    </location>
</feature>
<protein>
    <submittedName>
        <fullName evidence="2">Uncharacterized protein</fullName>
    </submittedName>
</protein>
<accession>A0A328BKR7</accession>
<name>A0A328BKR7_9CAUL</name>
<dbReference type="Gene3D" id="1.10.10.10">
    <property type="entry name" value="Winged helix-like DNA-binding domain superfamily/Winged helix DNA-binding domain"/>
    <property type="match status" value="1"/>
</dbReference>
<evidence type="ECO:0000256" key="1">
    <source>
        <dbReference type="SAM" id="Phobius"/>
    </source>
</evidence>
<evidence type="ECO:0000313" key="2">
    <source>
        <dbReference type="EMBL" id="RAK67557.1"/>
    </source>
</evidence>
<dbReference type="AlphaFoldDB" id="A0A328BKR7"/>
<evidence type="ECO:0000313" key="3">
    <source>
        <dbReference type="Proteomes" id="UP000249524"/>
    </source>
</evidence>
<organism evidence="2 3">
    <name type="scientific">Phenylobacterium kunshanense</name>
    <dbReference type="NCBI Taxonomy" id="1445034"/>
    <lineage>
        <taxon>Bacteria</taxon>
        <taxon>Pseudomonadati</taxon>
        <taxon>Pseudomonadota</taxon>
        <taxon>Alphaproteobacteria</taxon>
        <taxon>Caulobacterales</taxon>
        <taxon>Caulobacteraceae</taxon>
        <taxon>Phenylobacterium</taxon>
    </lineage>
</organism>
<sequence>MSARSEALATQVARVRESGVLGRSQGLSRLFDYLADPAHAGRTLREADVAQDVFGRTIDLSGDASVRVYVHRLRRKLDDFYAGPGAGEPYRLVIPVGDYRLDLAEAPNATAPSGMRSRWVWPAAAAAALLLALNAGAWWLMASHDGPGRELAHVTASPLWAGLGRERPVIVVVGDYYIFGDTEGGEAPARMIRAFDINSPADLDAWLLDNPAFQGRYVDLDTWYTPVGATVALREVMPLVRQAAAGPDRVKVITASRLTPDQMKTADIVYVGYLSGLRLLQTPVFERSRYAIGATYDELVDRKTGEAYASSAGPASGDRPNRDYGYIAAFRGPAGNRFVIIAGARDIGVIQAAELVADADALRAMGPAGAAFETLYEVDGVGRTNVGARPVVASR</sequence>
<dbReference type="OrthoDB" id="7209629at2"/>
<reference evidence="2 3" key="1">
    <citation type="submission" date="2018-05" db="EMBL/GenBank/DDBJ databases">
        <authorList>
            <person name="Lanie J.A."/>
            <person name="Ng W.-L."/>
            <person name="Kazmierczak K.M."/>
            <person name="Andrzejewski T.M."/>
            <person name="Davidsen T.M."/>
            <person name="Wayne K.J."/>
            <person name="Tettelin H."/>
            <person name="Glass J.I."/>
            <person name="Rusch D."/>
            <person name="Podicherti R."/>
            <person name="Tsui H.-C.T."/>
            <person name="Winkler M.E."/>
        </authorList>
    </citation>
    <scope>NUCLEOTIDE SEQUENCE [LARGE SCALE GENOMIC DNA]</scope>
    <source>
        <strain evidence="2 3">BUT-10</strain>
    </source>
</reference>
<dbReference type="InterPro" id="IPR036388">
    <property type="entry name" value="WH-like_DNA-bd_sf"/>
</dbReference>
<dbReference type="RefSeq" id="WP_111275167.1">
    <property type="nucleotide sequence ID" value="NZ_QFYS01000002.1"/>
</dbReference>
<gene>
    <name evidence="2" type="ORF">DJ019_06515</name>
</gene>
<keyword evidence="1" id="KW-0812">Transmembrane</keyword>